<dbReference type="CDD" id="cd07067">
    <property type="entry name" value="HP_PGM_like"/>
    <property type="match status" value="1"/>
</dbReference>
<dbReference type="OrthoDB" id="92610at2"/>
<comment type="caution">
    <text evidence="1">The sequence shown here is derived from an EMBL/GenBank/DDBJ whole genome shotgun (WGS) entry which is preliminary data.</text>
</comment>
<evidence type="ECO:0000313" key="1">
    <source>
        <dbReference type="EMBL" id="GAL23141.1"/>
    </source>
</evidence>
<dbReference type="GO" id="GO:0005737">
    <property type="term" value="C:cytoplasm"/>
    <property type="evidence" value="ECO:0007669"/>
    <property type="project" value="InterPro"/>
</dbReference>
<dbReference type="Proteomes" id="UP000029228">
    <property type="component" value="Unassembled WGS sequence"/>
</dbReference>
<organism evidence="1 2">
    <name type="scientific">Vibrio maritimus</name>
    <dbReference type="NCBI Taxonomy" id="990268"/>
    <lineage>
        <taxon>Bacteria</taxon>
        <taxon>Pseudomonadati</taxon>
        <taxon>Pseudomonadota</taxon>
        <taxon>Gammaproteobacteria</taxon>
        <taxon>Vibrionales</taxon>
        <taxon>Vibrionaceae</taxon>
        <taxon>Vibrio</taxon>
    </lineage>
</organism>
<dbReference type="RefSeq" id="WP_042478515.1">
    <property type="nucleotide sequence ID" value="NZ_JBHOHJ010000002.1"/>
</dbReference>
<dbReference type="InterPro" id="IPR013078">
    <property type="entry name" value="His_Pase_superF_clade-1"/>
</dbReference>
<dbReference type="EMBL" id="BBMR01000018">
    <property type="protein sequence ID" value="GAL23141.1"/>
    <property type="molecule type" value="Genomic_DNA"/>
</dbReference>
<dbReference type="AlphaFoldDB" id="A0A090S6G6"/>
<accession>A0A090S6G6</accession>
<reference evidence="1 2" key="1">
    <citation type="submission" date="2014-09" db="EMBL/GenBank/DDBJ databases">
        <title>Vibrio maritimus JCM 19235. (C45) whole genome shotgun sequence.</title>
        <authorList>
            <person name="Sawabe T."/>
            <person name="Meirelles P."/>
            <person name="Nakanishi M."/>
            <person name="Sayaka M."/>
            <person name="Hattori M."/>
            <person name="Ohkuma M."/>
        </authorList>
    </citation>
    <scope>NUCLEOTIDE SEQUENCE [LARGE SCALE GENOMIC DNA]</scope>
    <source>
        <strain evidence="2">JCM19235</strain>
    </source>
</reference>
<keyword evidence="2" id="KW-1185">Reference proteome</keyword>
<dbReference type="Gene3D" id="3.40.50.1240">
    <property type="entry name" value="Phosphoglycerate mutase-like"/>
    <property type="match status" value="1"/>
</dbReference>
<dbReference type="InterPro" id="IPR004449">
    <property type="entry name" value="SixA"/>
</dbReference>
<sequence length="154" mass="17115">MKVFIMRHGEAVHYAPTDEQRALTSHGKENSVVVARACKQQGYGRFDKVLVSPYLRAQQTWAAISSEFSSDDVVTSDDITPYGQAEDVVEFVSAIAEVENLESILLVSHLPLVGYLTAEFVGDISAPMFPTSGMVCIDYDVERRQGEVLWHIHP</sequence>
<dbReference type="GO" id="GO:0101006">
    <property type="term" value="F:protein histidine phosphatase activity"/>
    <property type="evidence" value="ECO:0007669"/>
    <property type="project" value="InterPro"/>
</dbReference>
<evidence type="ECO:0000313" key="2">
    <source>
        <dbReference type="Proteomes" id="UP000029228"/>
    </source>
</evidence>
<dbReference type="SUPFAM" id="SSF53254">
    <property type="entry name" value="Phosphoglycerate mutase-like"/>
    <property type="match status" value="1"/>
</dbReference>
<protein>
    <submittedName>
        <fullName evidence="1">Phosphohistidine phosphatase SixA</fullName>
    </submittedName>
</protein>
<dbReference type="Pfam" id="PF00300">
    <property type="entry name" value="His_Phos_1"/>
    <property type="match status" value="1"/>
</dbReference>
<proteinExistence type="predicted"/>
<dbReference type="InterPro" id="IPR029033">
    <property type="entry name" value="His_PPase_superfam"/>
</dbReference>
<dbReference type="NCBIfam" id="TIGR00249">
    <property type="entry name" value="sixA"/>
    <property type="match status" value="1"/>
</dbReference>
<gene>
    <name evidence="1" type="ORF">JCM19235_616</name>
</gene>
<name>A0A090S6G6_9VIBR</name>
<dbReference type="STRING" id="990268.JCM19235_616"/>